<comment type="function">
    <text evidence="1">Plays a role in synthesis, processing and/or stability of 23S rRNA.</text>
</comment>
<gene>
    <name evidence="6" type="ORF">H8K52_19230</name>
</gene>
<dbReference type="RefSeq" id="WP_186924534.1">
    <property type="nucleotide sequence ID" value="NZ_JACOFW010000034.1"/>
</dbReference>
<dbReference type="InterPro" id="IPR003772">
    <property type="entry name" value="YceD"/>
</dbReference>
<reference evidence="6 7" key="1">
    <citation type="submission" date="2020-08" db="EMBL/GenBank/DDBJ databases">
        <title>Novel species isolated from subtropical streams in China.</title>
        <authorList>
            <person name="Lu H."/>
        </authorList>
    </citation>
    <scope>NUCLEOTIDE SEQUENCE [LARGE SCALE GENOMIC DNA]</scope>
    <source>
        <strain evidence="6 7">KACC 16656</strain>
    </source>
</reference>
<keyword evidence="7" id="KW-1185">Reference proteome</keyword>
<protein>
    <recommendedName>
        <fullName evidence="3">Large ribosomal RNA subunit accumulation protein YceD</fullName>
    </recommendedName>
    <alternativeName>
        <fullName evidence="5">23S rRNA accumulation protein YceD</fullName>
    </alternativeName>
</protein>
<evidence type="ECO:0000313" key="7">
    <source>
        <dbReference type="Proteomes" id="UP000648257"/>
    </source>
</evidence>
<evidence type="ECO:0000256" key="1">
    <source>
        <dbReference type="ARBA" id="ARBA00002868"/>
    </source>
</evidence>
<dbReference type="Proteomes" id="UP000648257">
    <property type="component" value="Unassembled WGS sequence"/>
</dbReference>
<evidence type="ECO:0000256" key="4">
    <source>
        <dbReference type="ARBA" id="ARBA00022517"/>
    </source>
</evidence>
<comment type="caution">
    <text evidence="6">The sequence shown here is derived from an EMBL/GenBank/DDBJ whole genome shotgun (WGS) entry which is preliminary data.</text>
</comment>
<dbReference type="PANTHER" id="PTHR38099">
    <property type="entry name" value="LARGE RIBOSOMAL RNA SUBUNIT ACCUMULATION PROTEIN YCED"/>
    <property type="match status" value="1"/>
</dbReference>
<sequence>MQAFVIDAFTFCQHREQREGSTKIAEFSRLSVECANGDGILNWSLQGGVNQLGFPQLTLTVNGQLQLMCQRCLTSYDFAIDSQAELILAKDDDHADEIESMLDDDEIDVVVGSKAFNVMDLIEDEALLAIPQSPKHAVCPDVVGSFNQSEAANDVNAVDTASTSTKVSPFAVLKKLQ</sequence>
<proteinExistence type="inferred from homology"/>
<name>A0ABR6X969_9BURK</name>
<dbReference type="EMBL" id="JACOFW010000034">
    <property type="protein sequence ID" value="MBC3809478.1"/>
    <property type="molecule type" value="Genomic_DNA"/>
</dbReference>
<dbReference type="PANTHER" id="PTHR38099:SF1">
    <property type="entry name" value="LARGE RIBOSOMAL RNA SUBUNIT ACCUMULATION PROTEIN YCED"/>
    <property type="match status" value="1"/>
</dbReference>
<organism evidence="6 7">
    <name type="scientific">Undibacterium seohonense</name>
    <dbReference type="NCBI Taxonomy" id="1344950"/>
    <lineage>
        <taxon>Bacteria</taxon>
        <taxon>Pseudomonadati</taxon>
        <taxon>Pseudomonadota</taxon>
        <taxon>Betaproteobacteria</taxon>
        <taxon>Burkholderiales</taxon>
        <taxon>Oxalobacteraceae</taxon>
        <taxon>Undibacterium</taxon>
    </lineage>
</organism>
<keyword evidence="4" id="KW-0690">Ribosome biogenesis</keyword>
<accession>A0ABR6X969</accession>
<evidence type="ECO:0000256" key="3">
    <source>
        <dbReference type="ARBA" id="ARBA00015716"/>
    </source>
</evidence>
<dbReference type="InterPro" id="IPR039255">
    <property type="entry name" value="YceD_bac"/>
</dbReference>
<evidence type="ECO:0000256" key="2">
    <source>
        <dbReference type="ARBA" id="ARBA00010740"/>
    </source>
</evidence>
<evidence type="ECO:0000313" key="6">
    <source>
        <dbReference type="EMBL" id="MBC3809478.1"/>
    </source>
</evidence>
<evidence type="ECO:0000256" key="5">
    <source>
        <dbReference type="ARBA" id="ARBA00031841"/>
    </source>
</evidence>
<comment type="similarity">
    <text evidence="2">Belongs to the DUF177 domain family.</text>
</comment>
<dbReference type="Pfam" id="PF02620">
    <property type="entry name" value="YceD"/>
    <property type="match status" value="1"/>
</dbReference>